<keyword evidence="3" id="KW-1185">Reference proteome</keyword>
<keyword evidence="1" id="KW-1133">Transmembrane helix</keyword>
<dbReference type="AlphaFoldDB" id="A0A2N5Y3V1"/>
<feature type="transmembrane region" description="Helical" evidence="1">
    <location>
        <begin position="107"/>
        <end position="131"/>
    </location>
</feature>
<organism evidence="2 3">
    <name type="scientific">Kineobactrum sediminis</name>
    <dbReference type="NCBI Taxonomy" id="1905677"/>
    <lineage>
        <taxon>Bacteria</taxon>
        <taxon>Pseudomonadati</taxon>
        <taxon>Pseudomonadota</taxon>
        <taxon>Gammaproteobacteria</taxon>
        <taxon>Cellvibrionales</taxon>
        <taxon>Halieaceae</taxon>
        <taxon>Kineobactrum</taxon>
    </lineage>
</organism>
<evidence type="ECO:0000313" key="2">
    <source>
        <dbReference type="EMBL" id="PLW83074.1"/>
    </source>
</evidence>
<dbReference type="RefSeq" id="WP_101520675.1">
    <property type="nucleotide sequence ID" value="NZ_PKLZ01000003.1"/>
</dbReference>
<keyword evidence="1" id="KW-0472">Membrane</keyword>
<keyword evidence="1" id="KW-0812">Transmembrane</keyword>
<dbReference type="OrthoDB" id="7061748at2"/>
<accession>A0A2N5Y3V1</accession>
<protein>
    <submittedName>
        <fullName evidence="2">Uncharacterized protein</fullName>
    </submittedName>
</protein>
<feature type="transmembrane region" description="Helical" evidence="1">
    <location>
        <begin position="40"/>
        <end position="68"/>
    </location>
</feature>
<gene>
    <name evidence="2" type="ORF">CWI75_06530</name>
</gene>
<dbReference type="Proteomes" id="UP000234845">
    <property type="component" value="Unassembled WGS sequence"/>
</dbReference>
<feature type="transmembrane region" description="Helical" evidence="1">
    <location>
        <begin position="137"/>
        <end position="158"/>
    </location>
</feature>
<proteinExistence type="predicted"/>
<evidence type="ECO:0000256" key="1">
    <source>
        <dbReference type="SAM" id="Phobius"/>
    </source>
</evidence>
<sequence>MDHAIDSKASPAGFHTGIVALAHTGAAILLLSLFAAADSWYILTGLAVAALLSVITGAFVGLAVSTLIHEWFHFIGARVVRGRYHRVRKIRLFAFDWDFKANSRAQFLAMSYAGTLGSIIAIMLLLAVIPADAPGRIALLAATFGGLAFAGAIEWPVLARVHAGGEPLAELSRITLRILLASAAIGLLVLLTVASLLHA</sequence>
<reference evidence="3" key="1">
    <citation type="submission" date="2017-11" db="EMBL/GenBank/DDBJ databases">
        <title>The draft genome sequence of Chromatocurvus sp. F02.</title>
        <authorList>
            <person name="Du Z.-J."/>
            <person name="Chang Y.-Q."/>
        </authorList>
    </citation>
    <scope>NUCLEOTIDE SEQUENCE [LARGE SCALE GENOMIC DNA]</scope>
    <source>
        <strain evidence="3">F02</strain>
    </source>
</reference>
<dbReference type="EMBL" id="PKLZ01000003">
    <property type="protein sequence ID" value="PLW83074.1"/>
    <property type="molecule type" value="Genomic_DNA"/>
</dbReference>
<feature type="transmembrane region" description="Helical" evidence="1">
    <location>
        <begin position="12"/>
        <end position="34"/>
    </location>
</feature>
<comment type="caution">
    <text evidence="2">The sequence shown here is derived from an EMBL/GenBank/DDBJ whole genome shotgun (WGS) entry which is preliminary data.</text>
</comment>
<name>A0A2N5Y3V1_9GAMM</name>
<feature type="transmembrane region" description="Helical" evidence="1">
    <location>
        <begin position="178"/>
        <end position="197"/>
    </location>
</feature>
<evidence type="ECO:0000313" key="3">
    <source>
        <dbReference type="Proteomes" id="UP000234845"/>
    </source>
</evidence>